<protein>
    <submittedName>
        <fullName evidence="1">Uncharacterized protein</fullName>
    </submittedName>
</protein>
<dbReference type="EMBL" id="FMJC01000001">
    <property type="protein sequence ID" value="SCM70708.1"/>
    <property type="molecule type" value="Genomic_DNA"/>
</dbReference>
<sequence>MAAAAFASAEQFQAATVRRRRNLTDGDSIAREIALDQITFEMLHISKVSFSRKCDLRLNPRHVVARCTFVQR</sequence>
<dbReference type="AlphaFoldDB" id="A0A212KZI9"/>
<organism evidence="1">
    <name type="scientific">uncultured Desulfovibrio sp</name>
    <dbReference type="NCBI Taxonomy" id="167968"/>
    <lineage>
        <taxon>Bacteria</taxon>
        <taxon>Pseudomonadati</taxon>
        <taxon>Thermodesulfobacteriota</taxon>
        <taxon>Desulfovibrionia</taxon>
        <taxon>Desulfovibrionales</taxon>
        <taxon>Desulfovibrionaceae</taxon>
        <taxon>Desulfovibrio</taxon>
        <taxon>environmental samples</taxon>
    </lineage>
</organism>
<name>A0A212KZI9_9BACT</name>
<gene>
    <name evidence="1" type="ORF">KL86DES1_10575</name>
</gene>
<proteinExistence type="predicted"/>
<accession>A0A212KZI9</accession>
<reference evidence="1" key="1">
    <citation type="submission" date="2016-08" db="EMBL/GenBank/DDBJ databases">
        <authorList>
            <person name="Seilhamer J.J."/>
        </authorList>
    </citation>
    <scope>NUCLEOTIDE SEQUENCE</scope>
    <source>
        <strain evidence="1">86-1</strain>
    </source>
</reference>
<evidence type="ECO:0000313" key="1">
    <source>
        <dbReference type="EMBL" id="SCM70708.1"/>
    </source>
</evidence>